<dbReference type="GO" id="GO:0005737">
    <property type="term" value="C:cytoplasm"/>
    <property type="evidence" value="ECO:0007669"/>
    <property type="project" value="TreeGrafter"/>
</dbReference>
<dbReference type="NCBIfam" id="NF006960">
    <property type="entry name" value="PRK09437.1"/>
    <property type="match status" value="1"/>
</dbReference>
<protein>
    <recommendedName>
        <fullName evidence="3">thioredoxin-dependent peroxiredoxin</fullName>
        <ecNumber evidence="3">1.11.1.24</ecNumber>
    </recommendedName>
    <alternativeName>
        <fullName evidence="9">Thioredoxin peroxidase</fullName>
    </alternativeName>
    <alternativeName>
        <fullName evidence="11">Thioredoxin-dependent peroxiredoxin Bcp</fullName>
    </alternativeName>
</protein>
<evidence type="ECO:0000256" key="9">
    <source>
        <dbReference type="ARBA" id="ARBA00032824"/>
    </source>
</evidence>
<dbReference type="AlphaFoldDB" id="A0A2S5A7W0"/>
<proteinExistence type="inferred from homology"/>
<dbReference type="EC" id="1.11.1.24" evidence="3"/>
<dbReference type="PANTHER" id="PTHR42801:SF4">
    <property type="entry name" value="AHPC_TSA FAMILY PROTEIN"/>
    <property type="match status" value="1"/>
</dbReference>
<dbReference type="GO" id="GO:0045454">
    <property type="term" value="P:cell redox homeostasis"/>
    <property type="evidence" value="ECO:0007669"/>
    <property type="project" value="TreeGrafter"/>
</dbReference>
<keyword evidence="16" id="KW-1185">Reference proteome</keyword>
<comment type="catalytic activity">
    <reaction evidence="12">
        <text>a hydroperoxide + [thioredoxin]-dithiol = an alcohol + [thioredoxin]-disulfide + H2O</text>
        <dbReference type="Rhea" id="RHEA:62620"/>
        <dbReference type="Rhea" id="RHEA-COMP:10698"/>
        <dbReference type="Rhea" id="RHEA-COMP:10700"/>
        <dbReference type="ChEBI" id="CHEBI:15377"/>
        <dbReference type="ChEBI" id="CHEBI:29950"/>
        <dbReference type="ChEBI" id="CHEBI:30879"/>
        <dbReference type="ChEBI" id="CHEBI:35924"/>
        <dbReference type="ChEBI" id="CHEBI:50058"/>
        <dbReference type="EC" id="1.11.1.24"/>
    </reaction>
</comment>
<dbReference type="InterPro" id="IPR000866">
    <property type="entry name" value="AhpC/TSA"/>
</dbReference>
<evidence type="ECO:0000256" key="2">
    <source>
        <dbReference type="ARBA" id="ARBA00011245"/>
    </source>
</evidence>
<dbReference type="RefSeq" id="WP_103787567.1">
    <property type="nucleotide sequence ID" value="NZ_PQVF01000002.1"/>
</dbReference>
<keyword evidence="5" id="KW-0049">Antioxidant</keyword>
<evidence type="ECO:0000256" key="7">
    <source>
        <dbReference type="ARBA" id="ARBA00023157"/>
    </source>
</evidence>
<dbReference type="PIRSF" id="PIRSF000239">
    <property type="entry name" value="AHPC"/>
    <property type="match status" value="1"/>
</dbReference>
<dbReference type="SUPFAM" id="SSF52833">
    <property type="entry name" value="Thioredoxin-like"/>
    <property type="match status" value="1"/>
</dbReference>
<sequence>MAKIKIGDKAPEFSGNDQNGKPISISNFKGKTIILFFYPKDSTPTCTVEACNFRDNYAALSAKGFTVIGVSADSEKSHSKFAGKHNLPYTLIADPDKKMIEDYGVWAEKMMFGKKYMGILRTTFVIDGNGIITHIIEKVDSKNSTQQVLDLIG</sequence>
<accession>A0A2S5A7W0</accession>
<dbReference type="CDD" id="cd03017">
    <property type="entry name" value="PRX_BCP"/>
    <property type="match status" value="1"/>
</dbReference>
<comment type="caution">
    <text evidence="15">The sequence shown here is derived from an EMBL/GenBank/DDBJ whole genome shotgun (WGS) entry which is preliminary data.</text>
</comment>
<feature type="active site" description="Cysteine sulfenic acid (-SOH) intermediate; for peroxidase activity" evidence="13">
    <location>
        <position position="46"/>
    </location>
</feature>
<comment type="similarity">
    <text evidence="10">Belongs to the peroxiredoxin family. BCP/PrxQ subfamily.</text>
</comment>
<comment type="function">
    <text evidence="1">Thiol-specific peroxidase that catalyzes the reduction of hydrogen peroxide and organic hydroperoxides to water and alcohols, respectively. Plays a role in cell protection against oxidative stress by detoxifying peroxides and as sensor of hydrogen peroxide-mediated signaling events.</text>
</comment>
<feature type="domain" description="Thioredoxin" evidence="14">
    <location>
        <begin position="4"/>
        <end position="153"/>
    </location>
</feature>
<dbReference type="GO" id="GO:0008379">
    <property type="term" value="F:thioredoxin peroxidase activity"/>
    <property type="evidence" value="ECO:0007669"/>
    <property type="project" value="TreeGrafter"/>
</dbReference>
<keyword evidence="4 15" id="KW-0575">Peroxidase</keyword>
<keyword evidence="7" id="KW-1015">Disulfide bond</keyword>
<dbReference type="OrthoDB" id="9812811at2"/>
<dbReference type="InterPro" id="IPR024706">
    <property type="entry name" value="Peroxiredoxin_AhpC-typ"/>
</dbReference>
<name>A0A2S5A7W0_9SPHI</name>
<dbReference type="InterPro" id="IPR050924">
    <property type="entry name" value="Peroxiredoxin_BCP/PrxQ"/>
</dbReference>
<evidence type="ECO:0000256" key="6">
    <source>
        <dbReference type="ARBA" id="ARBA00023002"/>
    </source>
</evidence>
<keyword evidence="6" id="KW-0560">Oxidoreductase</keyword>
<evidence type="ECO:0000256" key="11">
    <source>
        <dbReference type="ARBA" id="ARBA00042639"/>
    </source>
</evidence>
<evidence type="ECO:0000313" key="15">
    <source>
        <dbReference type="EMBL" id="POY38337.1"/>
    </source>
</evidence>
<evidence type="ECO:0000256" key="10">
    <source>
        <dbReference type="ARBA" id="ARBA00038489"/>
    </source>
</evidence>
<dbReference type="Gene3D" id="3.40.30.10">
    <property type="entry name" value="Glutaredoxin"/>
    <property type="match status" value="1"/>
</dbReference>
<dbReference type="PANTHER" id="PTHR42801">
    <property type="entry name" value="THIOREDOXIN-DEPENDENT PEROXIDE REDUCTASE"/>
    <property type="match status" value="1"/>
</dbReference>
<evidence type="ECO:0000259" key="14">
    <source>
        <dbReference type="PROSITE" id="PS51352"/>
    </source>
</evidence>
<evidence type="ECO:0000256" key="13">
    <source>
        <dbReference type="PIRSR" id="PIRSR000239-1"/>
    </source>
</evidence>
<dbReference type="GO" id="GO:0034599">
    <property type="term" value="P:cellular response to oxidative stress"/>
    <property type="evidence" value="ECO:0007669"/>
    <property type="project" value="TreeGrafter"/>
</dbReference>
<dbReference type="EMBL" id="PQVF01000002">
    <property type="protein sequence ID" value="POY38337.1"/>
    <property type="molecule type" value="Genomic_DNA"/>
</dbReference>
<gene>
    <name evidence="15" type="ORF">C3K47_02770</name>
</gene>
<evidence type="ECO:0000256" key="8">
    <source>
        <dbReference type="ARBA" id="ARBA00023284"/>
    </source>
</evidence>
<evidence type="ECO:0000256" key="1">
    <source>
        <dbReference type="ARBA" id="ARBA00003330"/>
    </source>
</evidence>
<evidence type="ECO:0000256" key="5">
    <source>
        <dbReference type="ARBA" id="ARBA00022862"/>
    </source>
</evidence>
<dbReference type="InterPro" id="IPR036249">
    <property type="entry name" value="Thioredoxin-like_sf"/>
</dbReference>
<reference evidence="15 16" key="1">
    <citation type="submission" date="2018-01" db="EMBL/GenBank/DDBJ databases">
        <authorList>
            <person name="Gaut B.S."/>
            <person name="Morton B.R."/>
            <person name="Clegg M.T."/>
            <person name="Duvall M.R."/>
        </authorList>
    </citation>
    <scope>NUCLEOTIDE SEQUENCE [LARGE SCALE GENOMIC DNA]</scope>
    <source>
        <strain evidence="15 16">HR-AV</strain>
    </source>
</reference>
<keyword evidence="8" id="KW-0676">Redox-active center</keyword>
<dbReference type="PROSITE" id="PS51352">
    <property type="entry name" value="THIOREDOXIN_2"/>
    <property type="match status" value="1"/>
</dbReference>
<evidence type="ECO:0000256" key="12">
    <source>
        <dbReference type="ARBA" id="ARBA00049091"/>
    </source>
</evidence>
<evidence type="ECO:0000256" key="4">
    <source>
        <dbReference type="ARBA" id="ARBA00022559"/>
    </source>
</evidence>
<evidence type="ECO:0000313" key="16">
    <source>
        <dbReference type="Proteomes" id="UP000236893"/>
    </source>
</evidence>
<dbReference type="Pfam" id="PF00578">
    <property type="entry name" value="AhpC-TSA"/>
    <property type="match status" value="1"/>
</dbReference>
<dbReference type="InterPro" id="IPR013766">
    <property type="entry name" value="Thioredoxin_domain"/>
</dbReference>
<organism evidence="15 16">
    <name type="scientific">Solitalea longa</name>
    <dbReference type="NCBI Taxonomy" id="2079460"/>
    <lineage>
        <taxon>Bacteria</taxon>
        <taxon>Pseudomonadati</taxon>
        <taxon>Bacteroidota</taxon>
        <taxon>Sphingobacteriia</taxon>
        <taxon>Sphingobacteriales</taxon>
        <taxon>Sphingobacteriaceae</taxon>
        <taxon>Solitalea</taxon>
    </lineage>
</organism>
<evidence type="ECO:0000256" key="3">
    <source>
        <dbReference type="ARBA" id="ARBA00013017"/>
    </source>
</evidence>
<dbReference type="Proteomes" id="UP000236893">
    <property type="component" value="Unassembled WGS sequence"/>
</dbReference>
<dbReference type="FunFam" id="3.40.30.10:FF:000007">
    <property type="entry name" value="Thioredoxin-dependent thiol peroxidase"/>
    <property type="match status" value="1"/>
</dbReference>
<comment type="subunit">
    <text evidence="2">Monomer.</text>
</comment>